<feature type="region of interest" description="Disordered" evidence="1">
    <location>
        <begin position="339"/>
        <end position="389"/>
    </location>
</feature>
<dbReference type="EMBL" id="ML213610">
    <property type="protein sequence ID" value="TFK37111.1"/>
    <property type="molecule type" value="Genomic_DNA"/>
</dbReference>
<gene>
    <name evidence="3" type="ORF">BDQ12DRAFT_222291</name>
</gene>
<dbReference type="AlphaFoldDB" id="A0A5C3M7I4"/>
<feature type="transmembrane region" description="Helical" evidence="2">
    <location>
        <begin position="222"/>
        <end position="242"/>
    </location>
</feature>
<feature type="transmembrane region" description="Helical" evidence="2">
    <location>
        <begin position="32"/>
        <end position="55"/>
    </location>
</feature>
<keyword evidence="2" id="KW-0812">Transmembrane</keyword>
<reference evidence="3 4" key="1">
    <citation type="journal article" date="2019" name="Nat. Ecol. Evol.">
        <title>Megaphylogeny resolves global patterns of mushroom evolution.</title>
        <authorList>
            <person name="Varga T."/>
            <person name="Krizsan K."/>
            <person name="Foldi C."/>
            <person name="Dima B."/>
            <person name="Sanchez-Garcia M."/>
            <person name="Sanchez-Ramirez S."/>
            <person name="Szollosi G.J."/>
            <person name="Szarkandi J.G."/>
            <person name="Papp V."/>
            <person name="Albert L."/>
            <person name="Andreopoulos W."/>
            <person name="Angelini C."/>
            <person name="Antonin V."/>
            <person name="Barry K.W."/>
            <person name="Bougher N.L."/>
            <person name="Buchanan P."/>
            <person name="Buyck B."/>
            <person name="Bense V."/>
            <person name="Catcheside P."/>
            <person name="Chovatia M."/>
            <person name="Cooper J."/>
            <person name="Damon W."/>
            <person name="Desjardin D."/>
            <person name="Finy P."/>
            <person name="Geml J."/>
            <person name="Haridas S."/>
            <person name="Hughes K."/>
            <person name="Justo A."/>
            <person name="Karasinski D."/>
            <person name="Kautmanova I."/>
            <person name="Kiss B."/>
            <person name="Kocsube S."/>
            <person name="Kotiranta H."/>
            <person name="LaButti K.M."/>
            <person name="Lechner B.E."/>
            <person name="Liimatainen K."/>
            <person name="Lipzen A."/>
            <person name="Lukacs Z."/>
            <person name="Mihaltcheva S."/>
            <person name="Morgado L.N."/>
            <person name="Niskanen T."/>
            <person name="Noordeloos M.E."/>
            <person name="Ohm R.A."/>
            <person name="Ortiz-Santana B."/>
            <person name="Ovrebo C."/>
            <person name="Racz N."/>
            <person name="Riley R."/>
            <person name="Savchenko A."/>
            <person name="Shiryaev A."/>
            <person name="Soop K."/>
            <person name="Spirin V."/>
            <person name="Szebenyi C."/>
            <person name="Tomsovsky M."/>
            <person name="Tulloss R.E."/>
            <person name="Uehling J."/>
            <person name="Grigoriev I.V."/>
            <person name="Vagvolgyi C."/>
            <person name="Papp T."/>
            <person name="Martin F.M."/>
            <person name="Miettinen O."/>
            <person name="Hibbett D.S."/>
            <person name="Nagy L.G."/>
        </authorList>
    </citation>
    <scope>NUCLEOTIDE SEQUENCE [LARGE SCALE GENOMIC DNA]</scope>
    <source>
        <strain evidence="3 4">CBS 166.37</strain>
    </source>
</reference>
<feature type="transmembrane region" description="Helical" evidence="2">
    <location>
        <begin position="67"/>
        <end position="92"/>
    </location>
</feature>
<accession>A0A5C3M7I4</accession>
<feature type="compositionally biased region" description="Basic and acidic residues" evidence="1">
    <location>
        <begin position="348"/>
        <end position="358"/>
    </location>
</feature>
<evidence type="ECO:0008006" key="5">
    <source>
        <dbReference type="Google" id="ProtNLM"/>
    </source>
</evidence>
<keyword evidence="2" id="KW-0472">Membrane</keyword>
<protein>
    <recommendedName>
        <fullName evidence="5">THH1/TOM1/TOM3 domain-containing protein</fullName>
    </recommendedName>
</protein>
<keyword evidence="2" id="KW-1133">Transmembrane helix</keyword>
<dbReference type="Proteomes" id="UP000308652">
    <property type="component" value="Unassembled WGS sequence"/>
</dbReference>
<organism evidence="3 4">
    <name type="scientific">Crucibulum laeve</name>
    <dbReference type="NCBI Taxonomy" id="68775"/>
    <lineage>
        <taxon>Eukaryota</taxon>
        <taxon>Fungi</taxon>
        <taxon>Dikarya</taxon>
        <taxon>Basidiomycota</taxon>
        <taxon>Agaricomycotina</taxon>
        <taxon>Agaricomycetes</taxon>
        <taxon>Agaricomycetidae</taxon>
        <taxon>Agaricales</taxon>
        <taxon>Agaricineae</taxon>
        <taxon>Nidulariaceae</taxon>
        <taxon>Crucibulum</taxon>
    </lineage>
</organism>
<feature type="compositionally biased region" description="Basic and acidic residues" evidence="1">
    <location>
        <begin position="372"/>
        <end position="389"/>
    </location>
</feature>
<evidence type="ECO:0000256" key="1">
    <source>
        <dbReference type="SAM" id="MobiDB-lite"/>
    </source>
</evidence>
<feature type="transmembrane region" description="Helical" evidence="2">
    <location>
        <begin position="180"/>
        <end position="201"/>
    </location>
</feature>
<proteinExistence type="predicted"/>
<evidence type="ECO:0000313" key="3">
    <source>
        <dbReference type="EMBL" id="TFK37111.1"/>
    </source>
</evidence>
<name>A0A5C3M7I4_9AGAR</name>
<feature type="transmembrane region" description="Helical" evidence="2">
    <location>
        <begin position="142"/>
        <end position="160"/>
    </location>
</feature>
<sequence>MDPTLMLHSAVEANTGQLLATTYVRIFMPLQIAVLIEALLYGIHLLLFLISLVIFHRRRCLSPFSRTSLLIPTAVTLMFLLSTADVALSWHLLFSGLPRFAQNVDLPGPLDYPKLPIFVANNFIADLLLLHRCYIVWGGHKYVVMLAVFLLLLDTVWGWISSIYQLNLWFPGEAFFSVVYYWTAFAINGILALLTAGRIYYVARQASRVTGNKQVRRKFNTAVAILVQSAAIYSITLLIYAILISQGYNNFYRIFSPTAICMFTVYRIVAIMPTLMVVQVELGRISSSSSRDQFNNASQSDLRFNHADSRFNHADSQFVPGGERMTTISFAVGTGGGGGGYELGSIQGREDGERDVEARLPPSPVQGGAADGGERWASEHARNERSDQG</sequence>
<feature type="transmembrane region" description="Helical" evidence="2">
    <location>
        <begin position="254"/>
        <end position="278"/>
    </location>
</feature>
<keyword evidence="4" id="KW-1185">Reference proteome</keyword>
<evidence type="ECO:0000313" key="4">
    <source>
        <dbReference type="Proteomes" id="UP000308652"/>
    </source>
</evidence>
<evidence type="ECO:0000256" key="2">
    <source>
        <dbReference type="SAM" id="Phobius"/>
    </source>
</evidence>
<feature type="transmembrane region" description="Helical" evidence="2">
    <location>
        <begin position="112"/>
        <end position="130"/>
    </location>
</feature>
<dbReference type="OrthoDB" id="2907832at2759"/>